<protein>
    <recommendedName>
        <fullName evidence="4">Type III secretion system chaperone SseA</fullName>
    </recommendedName>
</protein>
<evidence type="ECO:0000256" key="1">
    <source>
        <dbReference type="SAM" id="Coils"/>
    </source>
</evidence>
<keyword evidence="1" id="KW-0175">Coiled coil</keyword>
<gene>
    <name evidence="2" type="ORF">AAEY27_22275</name>
</gene>
<dbReference type="EMBL" id="CP151800">
    <property type="protein sequence ID" value="WZV98304.1"/>
    <property type="molecule type" value="Genomic_DNA"/>
</dbReference>
<proteinExistence type="predicted"/>
<sequence length="90" mass="10664">MDEQKNGLIEYQKLTQQSKQLQKYFDEFNQLKFIVNEQFADRFPDGLSALDHEASADLKKITELFKKLETQLQQLARQIHSAEHQPKTQR</sequence>
<reference evidence="2 3" key="1">
    <citation type="submission" date="2024-04" db="EMBL/GenBank/DDBJ databases">
        <title>Kosakonia calanthae sp. nov., a halophilic bacterium isolated from leaves of Calanthe tiplacata.</title>
        <authorList>
            <person name="Wu P."/>
        </authorList>
    </citation>
    <scope>NUCLEOTIDE SEQUENCE [LARGE SCALE GENOMIC DNA]</scope>
    <source>
        <strain evidence="2 3">BYX6</strain>
    </source>
</reference>
<dbReference type="Proteomes" id="UP001466893">
    <property type="component" value="Chromosome"/>
</dbReference>
<evidence type="ECO:0000313" key="2">
    <source>
        <dbReference type="EMBL" id="WZV98304.1"/>
    </source>
</evidence>
<keyword evidence="3" id="KW-1185">Reference proteome</keyword>
<evidence type="ECO:0008006" key="4">
    <source>
        <dbReference type="Google" id="ProtNLM"/>
    </source>
</evidence>
<organism evidence="2 3">
    <name type="scientific">Kosakonia calanthes</name>
    <dbReference type="NCBI Taxonomy" id="3139408"/>
    <lineage>
        <taxon>Bacteria</taxon>
        <taxon>Pseudomonadati</taxon>
        <taxon>Pseudomonadota</taxon>
        <taxon>Gammaproteobacteria</taxon>
        <taxon>Enterobacterales</taxon>
        <taxon>Enterobacteriaceae</taxon>
        <taxon>Kosakonia</taxon>
    </lineage>
</organism>
<evidence type="ECO:0000313" key="3">
    <source>
        <dbReference type="Proteomes" id="UP001466893"/>
    </source>
</evidence>
<name>A0ABZ3B4N0_9ENTR</name>
<accession>A0ABZ3B4N0</accession>
<feature type="coiled-coil region" evidence="1">
    <location>
        <begin position="58"/>
        <end position="85"/>
    </location>
</feature>
<dbReference type="RefSeq" id="WP_342322916.1">
    <property type="nucleotide sequence ID" value="NZ_CP151800.1"/>
</dbReference>